<reference evidence="2" key="2">
    <citation type="submission" date="2020-09" db="EMBL/GenBank/DDBJ databases">
        <title>Novel species in genus Aeromicrobium.</title>
        <authorList>
            <person name="Zhang G."/>
        </authorList>
    </citation>
    <scope>NUCLEOTIDE SEQUENCE</scope>
    <source>
        <strain evidence="2">SSW1-57</strain>
    </source>
</reference>
<dbReference type="RefSeq" id="WP_179424762.1">
    <property type="nucleotide sequence ID" value="NZ_BAAAMP010000001.1"/>
</dbReference>
<keyword evidence="1" id="KW-0472">Membrane</keyword>
<dbReference type="EMBL" id="JACWMT010000002">
    <property type="protein sequence ID" value="MBD1270851.1"/>
    <property type="molecule type" value="Genomic_DNA"/>
</dbReference>
<keyword evidence="1" id="KW-0812">Transmembrane</keyword>
<dbReference type="Proteomes" id="UP000659061">
    <property type="component" value="Unassembled WGS sequence"/>
</dbReference>
<keyword evidence="4" id="KW-1185">Reference proteome</keyword>
<evidence type="ECO:0000313" key="5">
    <source>
        <dbReference type="Proteomes" id="UP000659061"/>
    </source>
</evidence>
<accession>A0A8I0FXE6</accession>
<evidence type="ECO:0000313" key="2">
    <source>
        <dbReference type="EMBL" id="MBD1270851.1"/>
    </source>
</evidence>
<gene>
    <name evidence="3" type="ORF">BJ975_001617</name>
    <name evidence="2" type="ORF">IDH50_11465</name>
</gene>
<evidence type="ECO:0000256" key="1">
    <source>
        <dbReference type="SAM" id="Phobius"/>
    </source>
</evidence>
<dbReference type="EMBL" id="JACBZN010000001">
    <property type="protein sequence ID" value="NYI38242.1"/>
    <property type="molecule type" value="Genomic_DNA"/>
</dbReference>
<dbReference type="Proteomes" id="UP000587211">
    <property type="component" value="Unassembled WGS sequence"/>
</dbReference>
<proteinExistence type="predicted"/>
<keyword evidence="1" id="KW-1133">Transmembrane helix</keyword>
<feature type="transmembrane region" description="Helical" evidence="1">
    <location>
        <begin position="83"/>
        <end position="110"/>
    </location>
</feature>
<reference evidence="3 4" key="1">
    <citation type="submission" date="2020-07" db="EMBL/GenBank/DDBJ databases">
        <title>Sequencing the genomes of 1000 actinobacteria strains.</title>
        <authorList>
            <person name="Klenk H.-P."/>
        </authorList>
    </citation>
    <scope>NUCLEOTIDE SEQUENCE [LARGE SCALE GENOMIC DNA]</scope>
    <source>
        <strain evidence="3 4">DSM 19087</strain>
    </source>
</reference>
<feature type="transmembrane region" description="Helical" evidence="1">
    <location>
        <begin position="58"/>
        <end position="77"/>
    </location>
</feature>
<comment type="caution">
    <text evidence="2">The sequence shown here is derived from an EMBL/GenBank/DDBJ whole genome shotgun (WGS) entry which is preliminary data.</text>
</comment>
<name>A0A8I0FXE6_9ACTN</name>
<protein>
    <submittedName>
        <fullName evidence="3">Membrane protein YeaQ/YmgE (Transglycosylase-associated protein family)</fullName>
    </submittedName>
</protein>
<dbReference type="AlphaFoldDB" id="A0A8I0FXE6"/>
<evidence type="ECO:0000313" key="4">
    <source>
        <dbReference type="Proteomes" id="UP000587211"/>
    </source>
</evidence>
<sequence>MRAFLAWILPAAATFAAWWVFLGTDEDDQYTVLQVAGLVVVLVAIGVACGWLARRTELLGVIVSAVVGVAAACWTSWSDDDSGMFAVGWIMVVFGTIVGAVVVVTVTAAARQRREGRRPAP</sequence>
<evidence type="ECO:0000313" key="3">
    <source>
        <dbReference type="EMBL" id="NYI38242.1"/>
    </source>
</evidence>
<organism evidence="2 5">
    <name type="scientific">Aeromicrobium tamlense</name>
    <dbReference type="NCBI Taxonomy" id="375541"/>
    <lineage>
        <taxon>Bacteria</taxon>
        <taxon>Bacillati</taxon>
        <taxon>Actinomycetota</taxon>
        <taxon>Actinomycetes</taxon>
        <taxon>Propionibacteriales</taxon>
        <taxon>Nocardioidaceae</taxon>
        <taxon>Aeromicrobium</taxon>
    </lineage>
</organism>
<feature type="transmembrane region" description="Helical" evidence="1">
    <location>
        <begin position="32"/>
        <end position="53"/>
    </location>
</feature>